<name>A0AA37WK37_9ALTE</name>
<organism evidence="6 7">
    <name type="scientific">Agaribacter marinus</name>
    <dbReference type="NCBI Taxonomy" id="1431249"/>
    <lineage>
        <taxon>Bacteria</taxon>
        <taxon>Pseudomonadati</taxon>
        <taxon>Pseudomonadota</taxon>
        <taxon>Gammaproteobacteria</taxon>
        <taxon>Alteromonadales</taxon>
        <taxon>Alteromonadaceae</taxon>
        <taxon>Agaribacter</taxon>
    </lineage>
</organism>
<evidence type="ECO:0000313" key="6">
    <source>
        <dbReference type="EMBL" id="GLR70984.1"/>
    </source>
</evidence>
<dbReference type="RefSeq" id="WP_284217257.1">
    <property type="nucleotide sequence ID" value="NZ_BSOT01000005.1"/>
</dbReference>
<keyword evidence="5" id="KW-0472">Membrane</keyword>
<reference evidence="6" key="1">
    <citation type="journal article" date="2014" name="Int. J. Syst. Evol. Microbiol.">
        <title>Complete genome sequence of Corynebacterium casei LMG S-19264T (=DSM 44701T), isolated from a smear-ripened cheese.</title>
        <authorList>
            <consortium name="US DOE Joint Genome Institute (JGI-PGF)"/>
            <person name="Walter F."/>
            <person name="Albersmeier A."/>
            <person name="Kalinowski J."/>
            <person name="Ruckert C."/>
        </authorList>
    </citation>
    <scope>NUCLEOTIDE SEQUENCE</scope>
    <source>
        <strain evidence="6">NBRC 110023</strain>
    </source>
</reference>
<dbReference type="GO" id="GO:0012505">
    <property type="term" value="C:endomembrane system"/>
    <property type="evidence" value="ECO:0007669"/>
    <property type="project" value="UniProtKB-SubCell"/>
</dbReference>
<keyword evidence="2" id="KW-0813">Transport</keyword>
<keyword evidence="7" id="KW-1185">Reference proteome</keyword>
<dbReference type="Pfam" id="PF13379">
    <property type="entry name" value="NMT1_2"/>
    <property type="match status" value="1"/>
</dbReference>
<dbReference type="Proteomes" id="UP001156601">
    <property type="component" value="Unassembled WGS sequence"/>
</dbReference>
<dbReference type="InterPro" id="IPR044527">
    <property type="entry name" value="NrtA/CpmA_ABC-bd_dom"/>
</dbReference>
<accession>A0AA37WK37</accession>
<evidence type="ECO:0000256" key="2">
    <source>
        <dbReference type="ARBA" id="ARBA00022448"/>
    </source>
</evidence>
<dbReference type="SUPFAM" id="SSF53850">
    <property type="entry name" value="Periplasmic binding protein-like II"/>
    <property type="match status" value="1"/>
</dbReference>
<dbReference type="PANTHER" id="PTHR30024:SF43">
    <property type="entry name" value="BLL4572 PROTEIN"/>
    <property type="match status" value="1"/>
</dbReference>
<dbReference type="Gene3D" id="3.40.190.10">
    <property type="entry name" value="Periplasmic binding protein-like II"/>
    <property type="match status" value="2"/>
</dbReference>
<dbReference type="EMBL" id="BSOT01000005">
    <property type="protein sequence ID" value="GLR70984.1"/>
    <property type="molecule type" value="Genomic_DNA"/>
</dbReference>
<dbReference type="AlphaFoldDB" id="A0AA37WK37"/>
<protein>
    <submittedName>
        <fullName evidence="6">Uncharacterized protein</fullName>
    </submittedName>
</protein>
<comment type="subcellular location">
    <subcellularLocation>
        <location evidence="1">Endomembrane system</location>
    </subcellularLocation>
</comment>
<keyword evidence="4" id="KW-0997">Cell inner membrane</keyword>
<proteinExistence type="predicted"/>
<evidence type="ECO:0000256" key="5">
    <source>
        <dbReference type="ARBA" id="ARBA00023136"/>
    </source>
</evidence>
<dbReference type="CDD" id="cd13553">
    <property type="entry name" value="PBP2_NrtA_CpmA_like"/>
    <property type="match status" value="1"/>
</dbReference>
<evidence type="ECO:0000313" key="7">
    <source>
        <dbReference type="Proteomes" id="UP001156601"/>
    </source>
</evidence>
<dbReference type="PANTHER" id="PTHR30024">
    <property type="entry name" value="ALIPHATIC SULFONATES-BINDING PROTEIN-RELATED"/>
    <property type="match status" value="1"/>
</dbReference>
<sequence length="345" mass="37635">MSSPDLNIGYMPLNDAAPLIIAKELGFFEKAGLDVQLRKQNSWATLRDKLHVGLLDAAHMLAPMPIASSLGLGCQPTAVIAPLIMSQNGNAITLSNNLVDDIVAENGLSEISFPLSAKLLAPIIESRKSSGKSKLQLAHVFPYSCHYYQLLDWLKQGGIQMEDVDIHVITPADMVDAMLNNDIDGFCVGSPWNAKAVRAGVGITVTTSFDIWGNAPEKVLGILKSRFDETPELFERIISAIKETCQWLSILPNRFEAALILSKTAYLDTPLEVVAPSLLGSCLTKPNTAPRELPLYNVFGALDVNSMENSIVEDFILLQKHMLSAKQIHNEVPKAHLLEILNANA</sequence>
<evidence type="ECO:0000256" key="4">
    <source>
        <dbReference type="ARBA" id="ARBA00022519"/>
    </source>
</evidence>
<comment type="caution">
    <text evidence="6">The sequence shown here is derived from an EMBL/GenBank/DDBJ whole genome shotgun (WGS) entry which is preliminary data.</text>
</comment>
<evidence type="ECO:0000256" key="1">
    <source>
        <dbReference type="ARBA" id="ARBA00004308"/>
    </source>
</evidence>
<reference evidence="6" key="2">
    <citation type="submission" date="2023-01" db="EMBL/GenBank/DDBJ databases">
        <title>Draft genome sequence of Agaribacter marinus strain NBRC 110023.</title>
        <authorList>
            <person name="Sun Q."/>
            <person name="Mori K."/>
        </authorList>
    </citation>
    <scope>NUCLEOTIDE SEQUENCE</scope>
    <source>
        <strain evidence="6">NBRC 110023</strain>
    </source>
</reference>
<gene>
    <name evidence="6" type="ORF">GCM10007852_18920</name>
</gene>
<evidence type="ECO:0000256" key="3">
    <source>
        <dbReference type="ARBA" id="ARBA00022475"/>
    </source>
</evidence>
<keyword evidence="3" id="KW-1003">Cell membrane</keyword>